<keyword evidence="3" id="KW-1185">Reference proteome</keyword>
<dbReference type="EMBL" id="CP000482">
    <property type="protein sequence ID" value="ABK99463.1"/>
    <property type="molecule type" value="Genomic_DNA"/>
</dbReference>
<dbReference type="InterPro" id="IPR018649">
    <property type="entry name" value="SHOCT"/>
</dbReference>
<sequence>MDRVHGNAGVPTYSREVRTMNALRTCVVLAVVAAILGGCCGGGSTKVQSTTTTTTTGQQLIDLKKAYTEGAITEEQYNKMKKQVLESSGGE</sequence>
<name>A1AQ43_PELPD</name>
<accession>A1AQ43</accession>
<dbReference type="KEGG" id="ppd:Ppro_1851"/>
<dbReference type="AlphaFoldDB" id="A1AQ43"/>
<dbReference type="STRING" id="338966.Ppro_1851"/>
<gene>
    <name evidence="2" type="ordered locus">Ppro_1851</name>
</gene>
<evidence type="ECO:0000259" key="1">
    <source>
        <dbReference type="Pfam" id="PF09851"/>
    </source>
</evidence>
<dbReference type="eggNOG" id="ENOG5033AGP">
    <property type="taxonomic scope" value="Bacteria"/>
</dbReference>
<evidence type="ECO:0000313" key="3">
    <source>
        <dbReference type="Proteomes" id="UP000006732"/>
    </source>
</evidence>
<dbReference type="Proteomes" id="UP000006732">
    <property type="component" value="Chromosome"/>
</dbReference>
<dbReference type="HOGENOM" id="CLU_2424316_0_0_7"/>
<feature type="domain" description="SHOCT" evidence="1">
    <location>
        <begin position="59"/>
        <end position="85"/>
    </location>
</feature>
<protein>
    <recommendedName>
        <fullName evidence="1">SHOCT domain-containing protein</fullName>
    </recommendedName>
</protein>
<reference evidence="2 3" key="1">
    <citation type="submission" date="2006-10" db="EMBL/GenBank/DDBJ databases">
        <title>Complete sequence of chromosome of Pelobacter propionicus DSM 2379.</title>
        <authorList>
            <consortium name="US DOE Joint Genome Institute"/>
            <person name="Copeland A."/>
            <person name="Lucas S."/>
            <person name="Lapidus A."/>
            <person name="Barry K."/>
            <person name="Detter J.C."/>
            <person name="Glavina del Rio T."/>
            <person name="Hammon N."/>
            <person name="Israni S."/>
            <person name="Dalin E."/>
            <person name="Tice H."/>
            <person name="Pitluck S."/>
            <person name="Saunders E."/>
            <person name="Brettin T."/>
            <person name="Bruce D."/>
            <person name="Han C."/>
            <person name="Tapia R."/>
            <person name="Schmutz J."/>
            <person name="Larimer F."/>
            <person name="Land M."/>
            <person name="Hauser L."/>
            <person name="Kyrpides N."/>
            <person name="Kim E."/>
            <person name="Lovley D."/>
            <person name="Richardson P."/>
        </authorList>
    </citation>
    <scope>NUCLEOTIDE SEQUENCE [LARGE SCALE GENOMIC DNA]</scope>
    <source>
        <strain evidence="3">DSM 2379 / NBRC 103807 / OttBd1</strain>
    </source>
</reference>
<dbReference type="Pfam" id="PF09851">
    <property type="entry name" value="SHOCT"/>
    <property type="match status" value="1"/>
</dbReference>
<evidence type="ECO:0000313" key="2">
    <source>
        <dbReference type="EMBL" id="ABK99463.1"/>
    </source>
</evidence>
<organism evidence="2 3">
    <name type="scientific">Pelobacter propionicus (strain DSM 2379 / NBRC 103807 / OttBd1)</name>
    <dbReference type="NCBI Taxonomy" id="338966"/>
    <lineage>
        <taxon>Bacteria</taxon>
        <taxon>Pseudomonadati</taxon>
        <taxon>Thermodesulfobacteriota</taxon>
        <taxon>Desulfuromonadia</taxon>
        <taxon>Desulfuromonadales</taxon>
        <taxon>Desulfuromonadaceae</taxon>
        <taxon>Pelobacter</taxon>
    </lineage>
</organism>
<proteinExistence type="predicted"/>